<evidence type="ECO:0000313" key="3">
    <source>
        <dbReference type="Proteomes" id="UP000615446"/>
    </source>
</evidence>
<dbReference type="EMBL" id="BLAL01000218">
    <property type="protein sequence ID" value="GES92930.1"/>
    <property type="molecule type" value="Genomic_DNA"/>
</dbReference>
<dbReference type="SUPFAM" id="SSF56219">
    <property type="entry name" value="DNase I-like"/>
    <property type="match status" value="1"/>
</dbReference>
<sequence length="363" mass="42059">MFPKNTVLNIIGTYLPPLNNEPKYANVMPNCLKELIRLTNNQDWNHNNNFNILLGDLNIDWSRDSARQTHATTLAKLLRSKNLKDCFKTLLIETDNTYHSGTTLIRIDYIYSNNNVINNGKDKPSRTKWSESAIKALLSFLLEHKDKLEELKYTHRAISNPGNIQLWKDAEVFLLTFNFEQSYSNTQLAESKKSSGPPITIQYKEEIEAILDKNGPILNPKSCIDSCEFSLKKDDDLIQENPQVETPYVIPKIGRKHKNKRKNNDANTNLEDQNRKKSKKCGNNLGDILQNWIEQQEVKQIKLDKKRKKKKKKEQEQRLELLHMKQQSDMMLFNILNNLSNSLNSLHTKQNQLNQVDKASQGI</sequence>
<protein>
    <recommendedName>
        <fullName evidence="4">Endonuclease/exonuclease/phosphatase domain-containing protein</fullName>
    </recommendedName>
</protein>
<dbReference type="InterPro" id="IPR036691">
    <property type="entry name" value="Endo/exonu/phosph_ase_sf"/>
</dbReference>
<proteinExistence type="predicted"/>
<organism evidence="2 3">
    <name type="scientific">Rhizophagus clarus</name>
    <dbReference type="NCBI Taxonomy" id="94130"/>
    <lineage>
        <taxon>Eukaryota</taxon>
        <taxon>Fungi</taxon>
        <taxon>Fungi incertae sedis</taxon>
        <taxon>Mucoromycota</taxon>
        <taxon>Glomeromycotina</taxon>
        <taxon>Glomeromycetes</taxon>
        <taxon>Glomerales</taxon>
        <taxon>Glomeraceae</taxon>
        <taxon>Rhizophagus</taxon>
    </lineage>
</organism>
<feature type="region of interest" description="Disordered" evidence="1">
    <location>
        <begin position="252"/>
        <end position="282"/>
    </location>
</feature>
<evidence type="ECO:0008006" key="4">
    <source>
        <dbReference type="Google" id="ProtNLM"/>
    </source>
</evidence>
<evidence type="ECO:0000256" key="1">
    <source>
        <dbReference type="SAM" id="MobiDB-lite"/>
    </source>
</evidence>
<accession>A0A8H3QUA1</accession>
<name>A0A8H3QUA1_9GLOM</name>
<reference evidence="2" key="1">
    <citation type="submission" date="2019-10" db="EMBL/GenBank/DDBJ databases">
        <title>Conservation and host-specific expression of non-tandemly repeated heterogenous ribosome RNA gene in arbuscular mycorrhizal fungi.</title>
        <authorList>
            <person name="Maeda T."/>
            <person name="Kobayashi Y."/>
            <person name="Nakagawa T."/>
            <person name="Ezawa T."/>
            <person name="Yamaguchi K."/>
            <person name="Bino T."/>
            <person name="Nishimoto Y."/>
            <person name="Shigenobu S."/>
            <person name="Kawaguchi M."/>
        </authorList>
    </citation>
    <scope>NUCLEOTIDE SEQUENCE</scope>
    <source>
        <strain evidence="2">HR1</strain>
    </source>
</reference>
<dbReference type="Proteomes" id="UP000615446">
    <property type="component" value="Unassembled WGS sequence"/>
</dbReference>
<dbReference type="OrthoDB" id="2348469at2759"/>
<dbReference type="AlphaFoldDB" id="A0A8H3QUA1"/>
<evidence type="ECO:0000313" key="2">
    <source>
        <dbReference type="EMBL" id="GES92930.1"/>
    </source>
</evidence>
<gene>
    <name evidence="2" type="ORF">RCL2_001968900</name>
</gene>
<dbReference type="Gene3D" id="3.60.10.10">
    <property type="entry name" value="Endonuclease/exonuclease/phosphatase"/>
    <property type="match status" value="1"/>
</dbReference>
<comment type="caution">
    <text evidence="2">The sequence shown here is derived from an EMBL/GenBank/DDBJ whole genome shotgun (WGS) entry which is preliminary data.</text>
</comment>